<evidence type="ECO:0000313" key="3">
    <source>
        <dbReference type="Proteomes" id="UP000298663"/>
    </source>
</evidence>
<dbReference type="EMBL" id="AZBU02000007">
    <property type="protein sequence ID" value="TKR69604.1"/>
    <property type="molecule type" value="Genomic_DNA"/>
</dbReference>
<sequence>MRARSAFSLERCEARRAEAVSRNYETAKPPSKARSAFFLGVGGEAVEAGRGREALSFLEQLRATTRRRSRREGAKGPVTCRNEVTSG</sequence>
<comment type="caution">
    <text evidence="2">The sequence shown here is derived from an EMBL/GenBank/DDBJ whole genome shotgun (WGS) entry which is preliminary data.</text>
</comment>
<accession>A0A4U5MJP1</accession>
<keyword evidence="3" id="KW-1185">Reference proteome</keyword>
<reference evidence="2 3" key="2">
    <citation type="journal article" date="2019" name="G3 (Bethesda)">
        <title>Hybrid Assembly of the Genome of the Entomopathogenic Nematode Steinernema carpocapsae Identifies the X-Chromosome.</title>
        <authorList>
            <person name="Serra L."/>
            <person name="Macchietto M."/>
            <person name="Macias-Munoz A."/>
            <person name="McGill C.J."/>
            <person name="Rodriguez I.M."/>
            <person name="Rodriguez B."/>
            <person name="Murad R."/>
            <person name="Mortazavi A."/>
        </authorList>
    </citation>
    <scope>NUCLEOTIDE SEQUENCE [LARGE SCALE GENOMIC DNA]</scope>
    <source>
        <strain evidence="2 3">ALL</strain>
    </source>
</reference>
<name>A0A4U5MJP1_STECR</name>
<organism evidence="2 3">
    <name type="scientific">Steinernema carpocapsae</name>
    <name type="common">Entomopathogenic nematode</name>
    <dbReference type="NCBI Taxonomy" id="34508"/>
    <lineage>
        <taxon>Eukaryota</taxon>
        <taxon>Metazoa</taxon>
        <taxon>Ecdysozoa</taxon>
        <taxon>Nematoda</taxon>
        <taxon>Chromadorea</taxon>
        <taxon>Rhabditida</taxon>
        <taxon>Tylenchina</taxon>
        <taxon>Panagrolaimomorpha</taxon>
        <taxon>Strongyloidoidea</taxon>
        <taxon>Steinernematidae</taxon>
        <taxon>Steinernema</taxon>
    </lineage>
</organism>
<protein>
    <submittedName>
        <fullName evidence="2">Uncharacterized protein</fullName>
    </submittedName>
</protein>
<feature type="region of interest" description="Disordered" evidence="1">
    <location>
        <begin position="65"/>
        <end position="87"/>
    </location>
</feature>
<reference evidence="2 3" key="1">
    <citation type="journal article" date="2015" name="Genome Biol.">
        <title>Comparative genomics of Steinernema reveals deeply conserved gene regulatory networks.</title>
        <authorList>
            <person name="Dillman A.R."/>
            <person name="Macchietto M."/>
            <person name="Porter C.F."/>
            <person name="Rogers A."/>
            <person name="Williams B."/>
            <person name="Antoshechkin I."/>
            <person name="Lee M.M."/>
            <person name="Goodwin Z."/>
            <person name="Lu X."/>
            <person name="Lewis E.E."/>
            <person name="Goodrich-Blair H."/>
            <person name="Stock S.P."/>
            <person name="Adams B.J."/>
            <person name="Sternberg P.W."/>
            <person name="Mortazavi A."/>
        </authorList>
    </citation>
    <scope>NUCLEOTIDE SEQUENCE [LARGE SCALE GENOMIC DNA]</scope>
    <source>
        <strain evidence="2 3">ALL</strain>
    </source>
</reference>
<dbReference type="AlphaFoldDB" id="A0A4U5MJP1"/>
<evidence type="ECO:0000313" key="2">
    <source>
        <dbReference type="EMBL" id="TKR69604.1"/>
    </source>
</evidence>
<proteinExistence type="predicted"/>
<gene>
    <name evidence="2" type="ORF">L596_021744</name>
</gene>
<evidence type="ECO:0000256" key="1">
    <source>
        <dbReference type="SAM" id="MobiDB-lite"/>
    </source>
</evidence>
<dbReference type="Proteomes" id="UP000298663">
    <property type="component" value="Unassembled WGS sequence"/>
</dbReference>